<reference evidence="12 13" key="1">
    <citation type="submission" date="2020-08" db="EMBL/GenBank/DDBJ databases">
        <authorList>
            <person name="Mo P."/>
        </authorList>
    </citation>
    <scope>NUCLEOTIDE SEQUENCE [LARGE SCALE GENOMIC DNA]</scope>
    <source>
        <strain evidence="12 13">CGMCC 4.1532</strain>
    </source>
</reference>
<dbReference type="EC" id="3.2.1.-" evidence="11"/>
<dbReference type="InterPro" id="IPR016288">
    <property type="entry name" value="Beta_cellobiohydrolase"/>
</dbReference>
<dbReference type="PRINTS" id="PR00733">
    <property type="entry name" value="GLHYDRLASE6"/>
</dbReference>
<keyword evidence="6 11" id="KW-0326">Glycosidase</keyword>
<feature type="active site" description="Proton donor" evidence="8">
    <location>
        <position position="158"/>
    </location>
</feature>
<feature type="binding site" evidence="9">
    <location>
        <position position="309"/>
    </location>
    <ligand>
        <name>substrate</name>
    </ligand>
</feature>
<keyword evidence="1 11" id="KW-0732">Signal</keyword>
<keyword evidence="4" id="KW-1015">Disulfide bond</keyword>
<feature type="signal peptide" evidence="11">
    <location>
        <begin position="1"/>
        <end position="31"/>
    </location>
</feature>
<dbReference type="Gene3D" id="3.20.20.40">
    <property type="entry name" value="1, 4-beta cellobiohydrolase"/>
    <property type="match status" value="1"/>
</dbReference>
<name>A0A7G7MLF0_9PSEU</name>
<dbReference type="EMBL" id="CP060131">
    <property type="protein sequence ID" value="QNG53611.1"/>
    <property type="molecule type" value="Genomic_DNA"/>
</dbReference>
<organism evidence="12 13">
    <name type="scientific">Pseudonocardia petroleophila</name>
    <dbReference type="NCBI Taxonomy" id="37331"/>
    <lineage>
        <taxon>Bacteria</taxon>
        <taxon>Bacillati</taxon>
        <taxon>Actinomycetota</taxon>
        <taxon>Actinomycetes</taxon>
        <taxon>Pseudonocardiales</taxon>
        <taxon>Pseudonocardiaceae</taxon>
        <taxon>Pseudonocardia</taxon>
    </lineage>
</organism>
<evidence type="ECO:0000256" key="2">
    <source>
        <dbReference type="ARBA" id="ARBA00022801"/>
    </source>
</evidence>
<keyword evidence="5 11" id="KW-0119">Carbohydrate metabolism</keyword>
<feature type="binding site" evidence="9">
    <location>
        <position position="231"/>
    </location>
    <ligand>
        <name>substrate</name>
    </ligand>
</feature>
<sequence length="338" mass="34465">MGAGDVRPARALAALLAVGVAAGCSAPPADAPAPVPAAVVSGSGFYVDPDTAAAGQASRWEAEGRTEDAALIRRISGQPFPLWVTGDAEQVRAQAAEYVGRAAAAGARPLLVAYNIPHRDCGSFSGGGAPDGDYYRSWVAALSLALDGSGATVILEPDAVPHELSGCVDGELRDERYELLGAAIDELTAAGATVYLDAGNPGFISDPDALAGALERSGVDRADGFSLNVANFRTTEENIAFGTAISERLDGARFVVDTSRNGAGAPPEEDIDGAPSFCNPPGRALGAAPTLDAGHPLVDALLWVKRPGESDGACRPGEPEAGQWYPDYALGLAERAAG</sequence>
<keyword evidence="2 11" id="KW-0378">Hydrolase</keyword>
<dbReference type="PIRSF" id="PIRSF001100">
    <property type="entry name" value="Beta_cellobiohydrolase"/>
    <property type="match status" value="1"/>
</dbReference>
<keyword evidence="7 11" id="KW-0624">Polysaccharide degradation</keyword>
<proteinExistence type="inferred from homology"/>
<evidence type="ECO:0000256" key="6">
    <source>
        <dbReference type="ARBA" id="ARBA00023295"/>
    </source>
</evidence>
<dbReference type="InterPro" id="IPR036434">
    <property type="entry name" value="Beta_cellobiohydrolase_sf"/>
</dbReference>
<evidence type="ECO:0000256" key="3">
    <source>
        <dbReference type="ARBA" id="ARBA00023001"/>
    </source>
</evidence>
<feature type="active site" description="Proton acceptor" evidence="8">
    <location>
        <position position="311"/>
    </location>
</feature>
<dbReference type="AlphaFoldDB" id="A0A7G7MLF0"/>
<feature type="chain" id="PRO_5039753727" description="Glucanase" evidence="11">
    <location>
        <begin position="32"/>
        <end position="338"/>
    </location>
</feature>
<dbReference type="PROSITE" id="PS00655">
    <property type="entry name" value="GLYCOSYL_HYDROL_F6_1"/>
    <property type="match status" value="1"/>
</dbReference>
<evidence type="ECO:0000256" key="4">
    <source>
        <dbReference type="ARBA" id="ARBA00023157"/>
    </source>
</evidence>
<dbReference type="PANTHER" id="PTHR34876:SF4">
    <property type="entry name" value="1,4-BETA-D-GLUCAN CELLOBIOHYDROLASE C-RELATED"/>
    <property type="match status" value="1"/>
</dbReference>
<accession>A0A7G7MLF0</accession>
<evidence type="ECO:0000256" key="10">
    <source>
        <dbReference type="PROSITE-ProRule" id="PRU10056"/>
    </source>
</evidence>
<dbReference type="Pfam" id="PF01341">
    <property type="entry name" value="Glyco_hydro_6"/>
    <property type="match status" value="1"/>
</dbReference>
<evidence type="ECO:0000256" key="11">
    <source>
        <dbReference type="RuleBase" id="RU361186"/>
    </source>
</evidence>
<evidence type="ECO:0000256" key="5">
    <source>
        <dbReference type="ARBA" id="ARBA00023277"/>
    </source>
</evidence>
<dbReference type="GO" id="GO:0030245">
    <property type="term" value="P:cellulose catabolic process"/>
    <property type="evidence" value="ECO:0007669"/>
    <property type="project" value="UniProtKB-KW"/>
</dbReference>
<keyword evidence="3 11" id="KW-0136">Cellulose degradation</keyword>
<keyword evidence="13" id="KW-1185">Reference proteome</keyword>
<evidence type="ECO:0000313" key="13">
    <source>
        <dbReference type="Proteomes" id="UP000515728"/>
    </source>
</evidence>
<protein>
    <recommendedName>
        <fullName evidence="11">Glucanase</fullName>
        <ecNumber evidence="11">3.2.1.-</ecNumber>
    </recommendedName>
</protein>
<dbReference type="SUPFAM" id="SSF51989">
    <property type="entry name" value="Glycosyl hydrolases family 6, cellulases"/>
    <property type="match status" value="1"/>
</dbReference>
<dbReference type="KEGG" id="ppel:H6H00_06555"/>
<evidence type="ECO:0000313" key="12">
    <source>
        <dbReference type="EMBL" id="QNG53611.1"/>
    </source>
</evidence>
<dbReference type="PANTHER" id="PTHR34876">
    <property type="match status" value="1"/>
</dbReference>
<evidence type="ECO:0000256" key="7">
    <source>
        <dbReference type="ARBA" id="ARBA00023326"/>
    </source>
</evidence>
<dbReference type="InterPro" id="IPR001524">
    <property type="entry name" value="Glyco_hydro_6_CS"/>
</dbReference>
<feature type="binding site" evidence="9">
    <location>
        <position position="305"/>
    </location>
    <ligand>
        <name>substrate</name>
    </ligand>
</feature>
<evidence type="ECO:0000256" key="9">
    <source>
        <dbReference type="PIRSR" id="PIRSR001100-2"/>
    </source>
</evidence>
<evidence type="ECO:0000256" key="1">
    <source>
        <dbReference type="ARBA" id="ARBA00022729"/>
    </source>
</evidence>
<dbReference type="Proteomes" id="UP000515728">
    <property type="component" value="Chromosome"/>
</dbReference>
<feature type="active site" evidence="10">
    <location>
        <position position="120"/>
    </location>
</feature>
<dbReference type="GO" id="GO:0004553">
    <property type="term" value="F:hydrolase activity, hydrolyzing O-glycosyl compounds"/>
    <property type="evidence" value="ECO:0007669"/>
    <property type="project" value="InterPro"/>
</dbReference>
<dbReference type="PROSITE" id="PS51257">
    <property type="entry name" value="PROKAR_LIPOPROTEIN"/>
    <property type="match status" value="1"/>
</dbReference>
<gene>
    <name evidence="12" type="ORF">H6H00_06555</name>
</gene>
<evidence type="ECO:0000256" key="8">
    <source>
        <dbReference type="PIRSR" id="PIRSR001100-1"/>
    </source>
</evidence>
<comment type="similarity">
    <text evidence="11">Belongs to the glycosyl hydrolase family 6.</text>
</comment>
<feature type="binding site" evidence="9">
    <location>
        <position position="83"/>
    </location>
    <ligand>
        <name>substrate</name>
    </ligand>
</feature>